<dbReference type="InterPro" id="IPR000477">
    <property type="entry name" value="RT_dom"/>
</dbReference>
<dbReference type="PANTHER" id="PTHR47027:SF20">
    <property type="entry name" value="REVERSE TRANSCRIPTASE-LIKE PROTEIN WITH RNA-DIRECTED DNA POLYMERASE DOMAIN"/>
    <property type="match status" value="1"/>
</dbReference>
<protein>
    <recommendedName>
        <fullName evidence="1">Reverse transcriptase domain-containing protein</fullName>
    </recommendedName>
</protein>
<comment type="caution">
    <text evidence="2">The sequence shown here is derived from an EMBL/GenBank/DDBJ whole genome shotgun (WGS) entry which is preliminary data.</text>
</comment>
<gene>
    <name evidence="2" type="ORF">ANN_16343</name>
</gene>
<evidence type="ECO:0000259" key="1">
    <source>
        <dbReference type="Pfam" id="PF00078"/>
    </source>
</evidence>
<sequence length="211" mass="24815">MAADGDCHHLCKLMAPVRHRWSISDSIGEIRNTVMPSDCSAISHPVQHVLGGSSEERFSQYERVDSRRKKKCIKFADVMALLADEETRLRDMLLELNDSCEQYGMKINANKTKTMVIGRKIQKVHLLILNEAVEQVDSFKYLGCTTCVALYGAETWTLRRSEEKRIERFVMWIWRRMEHAKWTDRIRNEAVLERMSEERMVLKLIRKRERN</sequence>
<dbReference type="EMBL" id="JAJSOF020000027">
    <property type="protein sequence ID" value="KAJ4434024.1"/>
    <property type="molecule type" value="Genomic_DNA"/>
</dbReference>
<dbReference type="Pfam" id="PF00078">
    <property type="entry name" value="RVT_1"/>
    <property type="match status" value="1"/>
</dbReference>
<feature type="domain" description="Reverse transcriptase" evidence="1">
    <location>
        <begin position="67"/>
        <end position="145"/>
    </location>
</feature>
<evidence type="ECO:0000313" key="3">
    <source>
        <dbReference type="Proteomes" id="UP001148838"/>
    </source>
</evidence>
<organism evidence="2 3">
    <name type="scientific">Periplaneta americana</name>
    <name type="common">American cockroach</name>
    <name type="synonym">Blatta americana</name>
    <dbReference type="NCBI Taxonomy" id="6978"/>
    <lineage>
        <taxon>Eukaryota</taxon>
        <taxon>Metazoa</taxon>
        <taxon>Ecdysozoa</taxon>
        <taxon>Arthropoda</taxon>
        <taxon>Hexapoda</taxon>
        <taxon>Insecta</taxon>
        <taxon>Pterygota</taxon>
        <taxon>Neoptera</taxon>
        <taxon>Polyneoptera</taxon>
        <taxon>Dictyoptera</taxon>
        <taxon>Blattodea</taxon>
        <taxon>Blattoidea</taxon>
        <taxon>Blattidae</taxon>
        <taxon>Blattinae</taxon>
        <taxon>Periplaneta</taxon>
    </lineage>
</organism>
<reference evidence="2 3" key="1">
    <citation type="journal article" date="2022" name="Allergy">
        <title>Genome assembly and annotation of Periplaneta americana reveal a comprehensive cockroach allergen profile.</title>
        <authorList>
            <person name="Wang L."/>
            <person name="Xiong Q."/>
            <person name="Saelim N."/>
            <person name="Wang L."/>
            <person name="Nong W."/>
            <person name="Wan A.T."/>
            <person name="Shi M."/>
            <person name="Liu X."/>
            <person name="Cao Q."/>
            <person name="Hui J.H.L."/>
            <person name="Sookrung N."/>
            <person name="Leung T.F."/>
            <person name="Tungtrongchitr A."/>
            <person name="Tsui S.K.W."/>
        </authorList>
    </citation>
    <scope>NUCLEOTIDE SEQUENCE [LARGE SCALE GENOMIC DNA]</scope>
    <source>
        <strain evidence="2">PWHHKU_190912</strain>
    </source>
</reference>
<proteinExistence type="predicted"/>
<accession>A0ABQ8SIQ8</accession>
<name>A0ABQ8SIQ8_PERAM</name>
<evidence type="ECO:0000313" key="2">
    <source>
        <dbReference type="EMBL" id="KAJ4434024.1"/>
    </source>
</evidence>
<keyword evidence="3" id="KW-1185">Reference proteome</keyword>
<dbReference type="PANTHER" id="PTHR47027">
    <property type="entry name" value="REVERSE TRANSCRIPTASE DOMAIN-CONTAINING PROTEIN"/>
    <property type="match status" value="1"/>
</dbReference>
<dbReference type="Proteomes" id="UP001148838">
    <property type="component" value="Unassembled WGS sequence"/>
</dbReference>